<proteinExistence type="predicted"/>
<dbReference type="InterPro" id="IPR047789">
    <property type="entry name" value="CU044_5270-like"/>
</dbReference>
<name>A0ABP8U2E6_9ACTN</name>
<dbReference type="EMBL" id="BAABHK010000001">
    <property type="protein sequence ID" value="GAA4620883.1"/>
    <property type="molecule type" value="Genomic_DNA"/>
</dbReference>
<evidence type="ECO:0000313" key="3">
    <source>
        <dbReference type="Proteomes" id="UP001501442"/>
    </source>
</evidence>
<dbReference type="RefSeq" id="WP_345429094.1">
    <property type="nucleotide sequence ID" value="NZ_BAABHK010000001.1"/>
</dbReference>
<evidence type="ECO:0008006" key="4">
    <source>
        <dbReference type="Google" id="ProtNLM"/>
    </source>
</evidence>
<comment type="caution">
    <text evidence="2">The sequence shown here is derived from an EMBL/GenBank/DDBJ whole genome shotgun (WGS) entry which is preliminary data.</text>
</comment>
<keyword evidence="3" id="KW-1185">Reference proteome</keyword>
<dbReference type="Proteomes" id="UP001501442">
    <property type="component" value="Unassembled WGS sequence"/>
</dbReference>
<gene>
    <name evidence="2" type="ORF">GCM10023196_006580</name>
</gene>
<evidence type="ECO:0000313" key="2">
    <source>
        <dbReference type="EMBL" id="GAA4620883.1"/>
    </source>
</evidence>
<protein>
    <recommendedName>
        <fullName evidence="4">CU044_5270 family protein</fullName>
    </recommendedName>
</protein>
<sequence>MNDNAEDMFRTLKPRGLDTMVAEAHARRREEDLAKAWDGSGSDRVVSVPTARRRMPRVLVAGLAAGAVAATAAGVIVATDGSRGAGGSRPAPSGTVRIMDARAVLLASADSAAKAPATSGAYWYTRERETGRISPPTPEEQKAIAKRIGKAKLWRGLASPPLSASVSKTQDSWYGRNRHDRTIVGIDPKISFPTPADEAKWKRMSLREKRHWDLDMTAKPQVNNYNFADLKLSLTQRDKTIEALAKLPSDPAALERVMRTWFKHENQLAQQHDGEPMGDDFSQYVFGEAQDLLAGPLTPGAKAALYRLLAKQPGIRYLGTATDPMGRRGAVLALGSGGDAVRQAKSDGEIRLIVDPNTGRLLAQESGDRKAPSLTMTYEAMGWVNSLGARP</sequence>
<evidence type="ECO:0000256" key="1">
    <source>
        <dbReference type="SAM" id="Phobius"/>
    </source>
</evidence>
<organism evidence="2 3">
    <name type="scientific">Actinoallomurus vinaceus</name>
    <dbReference type="NCBI Taxonomy" id="1080074"/>
    <lineage>
        <taxon>Bacteria</taxon>
        <taxon>Bacillati</taxon>
        <taxon>Actinomycetota</taxon>
        <taxon>Actinomycetes</taxon>
        <taxon>Streptosporangiales</taxon>
        <taxon>Thermomonosporaceae</taxon>
        <taxon>Actinoallomurus</taxon>
    </lineage>
</organism>
<keyword evidence="1" id="KW-0812">Transmembrane</keyword>
<reference evidence="3" key="1">
    <citation type="journal article" date="2019" name="Int. J. Syst. Evol. Microbiol.">
        <title>The Global Catalogue of Microorganisms (GCM) 10K type strain sequencing project: providing services to taxonomists for standard genome sequencing and annotation.</title>
        <authorList>
            <consortium name="The Broad Institute Genomics Platform"/>
            <consortium name="The Broad Institute Genome Sequencing Center for Infectious Disease"/>
            <person name="Wu L."/>
            <person name="Ma J."/>
        </authorList>
    </citation>
    <scope>NUCLEOTIDE SEQUENCE [LARGE SCALE GENOMIC DNA]</scope>
    <source>
        <strain evidence="3">JCM 17939</strain>
    </source>
</reference>
<dbReference type="NCBIfam" id="NF038083">
    <property type="entry name" value="CU044_5270_fam"/>
    <property type="match status" value="1"/>
</dbReference>
<feature type="transmembrane region" description="Helical" evidence="1">
    <location>
        <begin position="58"/>
        <end position="78"/>
    </location>
</feature>
<accession>A0ABP8U2E6</accession>
<keyword evidence="1" id="KW-1133">Transmembrane helix</keyword>
<keyword evidence="1" id="KW-0472">Membrane</keyword>